<feature type="compositionally biased region" description="Polar residues" evidence="1">
    <location>
        <begin position="1"/>
        <end position="11"/>
    </location>
</feature>
<proteinExistence type="predicted"/>
<evidence type="ECO:0000313" key="2">
    <source>
        <dbReference type="EMBL" id="ORZ38799.1"/>
    </source>
</evidence>
<dbReference type="AlphaFoldDB" id="A0A1Y2HWA5"/>
<comment type="caution">
    <text evidence="2">The sequence shown here is derived from an EMBL/GenBank/DDBJ whole genome shotgun (WGS) entry which is preliminary data.</text>
</comment>
<feature type="compositionally biased region" description="Low complexity" evidence="1">
    <location>
        <begin position="12"/>
        <end position="23"/>
    </location>
</feature>
<protein>
    <submittedName>
        <fullName evidence="2">Uncharacterized protein</fullName>
    </submittedName>
</protein>
<name>A0A1Y2HWA5_9FUNG</name>
<gene>
    <name evidence="2" type="ORF">BCR44DRAFT_81122</name>
</gene>
<keyword evidence="3" id="KW-1185">Reference proteome</keyword>
<feature type="compositionally biased region" description="Basic and acidic residues" evidence="1">
    <location>
        <begin position="112"/>
        <end position="127"/>
    </location>
</feature>
<organism evidence="2 3">
    <name type="scientific">Catenaria anguillulae PL171</name>
    <dbReference type="NCBI Taxonomy" id="765915"/>
    <lineage>
        <taxon>Eukaryota</taxon>
        <taxon>Fungi</taxon>
        <taxon>Fungi incertae sedis</taxon>
        <taxon>Blastocladiomycota</taxon>
        <taxon>Blastocladiomycetes</taxon>
        <taxon>Blastocladiales</taxon>
        <taxon>Catenariaceae</taxon>
        <taxon>Catenaria</taxon>
    </lineage>
</organism>
<dbReference type="EMBL" id="MCFL01000007">
    <property type="protein sequence ID" value="ORZ38799.1"/>
    <property type="molecule type" value="Genomic_DNA"/>
</dbReference>
<evidence type="ECO:0000256" key="1">
    <source>
        <dbReference type="SAM" id="MobiDB-lite"/>
    </source>
</evidence>
<reference evidence="2 3" key="1">
    <citation type="submission" date="2016-07" db="EMBL/GenBank/DDBJ databases">
        <title>Pervasive Adenine N6-methylation of Active Genes in Fungi.</title>
        <authorList>
            <consortium name="DOE Joint Genome Institute"/>
            <person name="Mondo S.J."/>
            <person name="Dannebaum R.O."/>
            <person name="Kuo R.C."/>
            <person name="Labutti K."/>
            <person name="Haridas S."/>
            <person name="Kuo A."/>
            <person name="Salamov A."/>
            <person name="Ahrendt S.R."/>
            <person name="Lipzen A."/>
            <person name="Sullivan W."/>
            <person name="Andreopoulos W.B."/>
            <person name="Clum A."/>
            <person name="Lindquist E."/>
            <person name="Daum C."/>
            <person name="Ramamoorthy G.K."/>
            <person name="Gryganskyi A."/>
            <person name="Culley D."/>
            <person name="Magnuson J.K."/>
            <person name="James T.Y."/>
            <person name="O'Malley M.A."/>
            <person name="Stajich J.E."/>
            <person name="Spatafora J.W."/>
            <person name="Visel A."/>
            <person name="Grigoriev I.V."/>
        </authorList>
    </citation>
    <scope>NUCLEOTIDE SEQUENCE [LARGE SCALE GENOMIC DNA]</scope>
    <source>
        <strain evidence="2 3">PL171</strain>
    </source>
</reference>
<dbReference type="Proteomes" id="UP000193411">
    <property type="component" value="Unassembled WGS sequence"/>
</dbReference>
<feature type="region of interest" description="Disordered" evidence="1">
    <location>
        <begin position="1"/>
        <end position="127"/>
    </location>
</feature>
<accession>A0A1Y2HWA5</accession>
<sequence length="286" mass="30528">MTPFTHQNTFHTPAAGTSAATSSEDVDMTPVDDQHDVHGSSNHALDAAHGSINLTDPERTLPLSAPANPPPFASVSGSDTSAFALRQPSKRRTRDDDTDHGDWGPSPVLPKMVRDGTRKPRRVTTEEIHSRTLEKLFRAARFSAPNAPASAGNAQTSSSPLALPKPTLLLVPAACAHCHAVITSLIEGLPDESLHAAAAYQQSQQQPQHHLAPASSGCAAAGIGSPTHSQSMRGAGAKCTSCDRQYCVPCMRSCDRCDEPTCIECYMTLYDDRGQQTVCWTCGHHQ</sequence>
<evidence type="ECO:0000313" key="3">
    <source>
        <dbReference type="Proteomes" id="UP000193411"/>
    </source>
</evidence>
<feature type="compositionally biased region" description="Basic and acidic residues" evidence="1">
    <location>
        <begin position="93"/>
        <end position="102"/>
    </location>
</feature>